<feature type="chain" id="PRO_5040874091" evidence="2">
    <location>
        <begin position="20"/>
        <end position="172"/>
    </location>
</feature>
<feature type="transmembrane region" description="Helical" evidence="1">
    <location>
        <begin position="118"/>
        <end position="137"/>
    </location>
</feature>
<evidence type="ECO:0000313" key="3">
    <source>
        <dbReference type="EMBL" id="GMH59835.1"/>
    </source>
</evidence>
<keyword evidence="1" id="KW-1133">Transmembrane helix</keyword>
<reference evidence="4" key="1">
    <citation type="journal article" date="2023" name="Commun. Biol.">
        <title>Genome analysis of Parmales, the sister group of diatoms, reveals the evolutionary specialization of diatoms from phago-mixotrophs to photoautotrophs.</title>
        <authorList>
            <person name="Ban H."/>
            <person name="Sato S."/>
            <person name="Yoshikawa S."/>
            <person name="Yamada K."/>
            <person name="Nakamura Y."/>
            <person name="Ichinomiya M."/>
            <person name="Sato N."/>
            <person name="Blanc-Mathieu R."/>
            <person name="Endo H."/>
            <person name="Kuwata A."/>
            <person name="Ogata H."/>
        </authorList>
    </citation>
    <scope>NUCLEOTIDE SEQUENCE [LARGE SCALE GENOMIC DNA]</scope>
    <source>
        <strain evidence="4">NIES 3700</strain>
    </source>
</reference>
<organism evidence="3 4">
    <name type="scientific">Triparma laevis f. longispina</name>
    <dbReference type="NCBI Taxonomy" id="1714387"/>
    <lineage>
        <taxon>Eukaryota</taxon>
        <taxon>Sar</taxon>
        <taxon>Stramenopiles</taxon>
        <taxon>Ochrophyta</taxon>
        <taxon>Bolidophyceae</taxon>
        <taxon>Parmales</taxon>
        <taxon>Triparmaceae</taxon>
        <taxon>Triparma</taxon>
    </lineage>
</organism>
<feature type="transmembrane region" description="Helical" evidence="1">
    <location>
        <begin position="88"/>
        <end position="106"/>
    </location>
</feature>
<keyword evidence="1" id="KW-0812">Transmembrane</keyword>
<feature type="signal peptide" evidence="2">
    <location>
        <begin position="1"/>
        <end position="19"/>
    </location>
</feature>
<evidence type="ECO:0000313" key="4">
    <source>
        <dbReference type="Proteomes" id="UP001165122"/>
    </source>
</evidence>
<accession>A0A9W6ZZ81</accession>
<keyword evidence="2" id="KW-0732">Signal</keyword>
<dbReference type="Proteomes" id="UP001165122">
    <property type="component" value="Unassembled WGS sequence"/>
</dbReference>
<sequence>MKSFFALLALFSAATSANALPNPPDFSPALKVRGGVSAGDAAHFGTLGLNTMVGIPAALAPEKFFEGNFPGDSWPTFWNKQTPEAKEQILIMTRFFGSAVGLVGILQYFSRGVISDSVYFGVLAGSMLWFAMIQIFFAAPVSVAPTTNYVYAGINVVIAALAIMARGCCDHA</sequence>
<keyword evidence="4" id="KW-1185">Reference proteome</keyword>
<feature type="transmembrane region" description="Helical" evidence="1">
    <location>
        <begin position="149"/>
        <end position="169"/>
    </location>
</feature>
<dbReference type="OrthoDB" id="10331982at2759"/>
<protein>
    <submittedName>
        <fullName evidence="3">Uncharacterized protein</fullName>
    </submittedName>
</protein>
<evidence type="ECO:0000256" key="1">
    <source>
        <dbReference type="SAM" id="Phobius"/>
    </source>
</evidence>
<dbReference type="EMBL" id="BRXW01000492">
    <property type="protein sequence ID" value="GMH59835.1"/>
    <property type="molecule type" value="Genomic_DNA"/>
</dbReference>
<evidence type="ECO:0000256" key="2">
    <source>
        <dbReference type="SAM" id="SignalP"/>
    </source>
</evidence>
<proteinExistence type="predicted"/>
<gene>
    <name evidence="3" type="ORF">TrLO_g3455</name>
</gene>
<dbReference type="AlphaFoldDB" id="A0A9W6ZZ81"/>
<name>A0A9W6ZZ81_9STRA</name>
<comment type="caution">
    <text evidence="3">The sequence shown here is derived from an EMBL/GenBank/DDBJ whole genome shotgun (WGS) entry which is preliminary data.</text>
</comment>
<keyword evidence="1" id="KW-0472">Membrane</keyword>